<name>A0A0F3PB21_ORITS</name>
<dbReference type="EMBL" id="LAOA01000009">
    <property type="protein sequence ID" value="KJV77086.1"/>
    <property type="molecule type" value="Genomic_DNA"/>
</dbReference>
<dbReference type="Proteomes" id="UP000033671">
    <property type="component" value="Unassembled WGS sequence"/>
</dbReference>
<protein>
    <submittedName>
        <fullName evidence="1">Putative reverse transcriptase</fullName>
    </submittedName>
</protein>
<keyword evidence="1" id="KW-0808">Transferase</keyword>
<comment type="caution">
    <text evidence="1">The sequence shown here is derived from an EMBL/GenBank/DDBJ whole genome shotgun (WGS) entry which is preliminary data.</text>
</comment>
<evidence type="ECO:0000313" key="2">
    <source>
        <dbReference type="Proteomes" id="UP000033671"/>
    </source>
</evidence>
<reference evidence="1 2" key="1">
    <citation type="submission" date="2015-01" db="EMBL/GenBank/DDBJ databases">
        <title>Genome Sequencing of Rickettsiales.</title>
        <authorList>
            <person name="Daugherty S.C."/>
            <person name="Su Q."/>
            <person name="Abolude K."/>
            <person name="Beier-Sexton M."/>
            <person name="Carlyon J.A."/>
            <person name="Carter R."/>
            <person name="Day N.P."/>
            <person name="Dumler S.J."/>
            <person name="Dyachenko V."/>
            <person name="Godinez A."/>
            <person name="Kurtti T.J."/>
            <person name="Lichay M."/>
            <person name="Mullins K.E."/>
            <person name="Ott S."/>
            <person name="Pappas-Brown V."/>
            <person name="Paris D.H."/>
            <person name="Patel P."/>
            <person name="Richards A.L."/>
            <person name="Sadzewicz L."/>
            <person name="Sears K."/>
            <person name="Seidman D."/>
            <person name="Sengamalay N."/>
            <person name="Stenos J."/>
            <person name="Tallon L.J."/>
            <person name="Vincent G."/>
            <person name="Fraser C.M."/>
            <person name="Munderloh U."/>
            <person name="Dunning-Hotopp J.C."/>
        </authorList>
    </citation>
    <scope>NUCLEOTIDE SEQUENCE [LARGE SCALE GENOMIC DNA]</scope>
    <source>
        <strain evidence="1 2">TA716</strain>
    </source>
</reference>
<dbReference type="PATRIC" id="fig|1359175.3.peg.3001"/>
<sequence>MGRLLLWSLITREFDETLKIEKQMMVVNFTASASNDNKIHWHSINWKKCNKVVRSHQMRIVKAI</sequence>
<evidence type="ECO:0000313" key="1">
    <source>
        <dbReference type="EMBL" id="KJV77086.1"/>
    </source>
</evidence>
<proteinExistence type="predicted"/>
<keyword evidence="1" id="KW-0695">RNA-directed DNA polymerase</keyword>
<organism evidence="1 2">
    <name type="scientific">Orientia tsutsugamushi str. TA716</name>
    <dbReference type="NCBI Taxonomy" id="1359175"/>
    <lineage>
        <taxon>Bacteria</taxon>
        <taxon>Pseudomonadati</taxon>
        <taxon>Pseudomonadota</taxon>
        <taxon>Alphaproteobacteria</taxon>
        <taxon>Rickettsiales</taxon>
        <taxon>Rickettsiaceae</taxon>
        <taxon>Rickettsieae</taxon>
        <taxon>Orientia</taxon>
    </lineage>
</organism>
<gene>
    <name evidence="1" type="ORF">OTSTA716_0433</name>
</gene>
<dbReference type="GO" id="GO:0003964">
    <property type="term" value="F:RNA-directed DNA polymerase activity"/>
    <property type="evidence" value="ECO:0007669"/>
    <property type="project" value="UniProtKB-KW"/>
</dbReference>
<dbReference type="AlphaFoldDB" id="A0A0F3PB21"/>
<keyword evidence="1" id="KW-0548">Nucleotidyltransferase</keyword>
<accession>A0A0F3PB21</accession>